<keyword evidence="2" id="KW-0808">Transferase</keyword>
<evidence type="ECO:0000256" key="4">
    <source>
        <dbReference type="ARBA" id="ARBA00022741"/>
    </source>
</evidence>
<evidence type="ECO:0000256" key="1">
    <source>
        <dbReference type="ARBA" id="ARBA00012391"/>
    </source>
</evidence>
<evidence type="ECO:0000313" key="9">
    <source>
        <dbReference type="Proteomes" id="UP001501176"/>
    </source>
</evidence>
<comment type="caution">
    <text evidence="8">The sequence shown here is derived from an EMBL/GenBank/DDBJ whole genome shotgun (WGS) entry which is preliminary data.</text>
</comment>
<dbReference type="InterPro" id="IPR044139">
    <property type="entry name" value="CysN_NoDQ_III"/>
</dbReference>
<accession>A0ABP3DIG2</accession>
<keyword evidence="5" id="KW-0067">ATP-binding</keyword>
<keyword evidence="4" id="KW-0547">Nucleotide-binding</keyword>
<dbReference type="RefSeq" id="WP_343821387.1">
    <property type="nucleotide sequence ID" value="NZ_BAAAFN010000015.1"/>
</dbReference>
<dbReference type="PRINTS" id="PR00315">
    <property type="entry name" value="ELONGATNFCT"/>
</dbReference>
<reference evidence="9" key="1">
    <citation type="journal article" date="2019" name="Int. J. Syst. Evol. Microbiol.">
        <title>The Global Catalogue of Microorganisms (GCM) 10K type strain sequencing project: providing services to taxonomists for standard genome sequencing and annotation.</title>
        <authorList>
            <consortium name="The Broad Institute Genomics Platform"/>
            <consortium name="The Broad Institute Genome Sequencing Center for Infectious Disease"/>
            <person name="Wu L."/>
            <person name="Ma J."/>
        </authorList>
    </citation>
    <scope>NUCLEOTIDE SEQUENCE [LARGE SCALE GENOMIC DNA]</scope>
    <source>
        <strain evidence="9">JCM 16240</strain>
    </source>
</reference>
<dbReference type="InterPro" id="IPR031157">
    <property type="entry name" value="G_TR_CS"/>
</dbReference>
<dbReference type="InterPro" id="IPR009001">
    <property type="entry name" value="Transl_elong_EF1A/Init_IF2_C"/>
</dbReference>
<name>A0ABP3DIG2_9BURK</name>
<dbReference type="Gene3D" id="2.40.30.10">
    <property type="entry name" value="Translation factors"/>
    <property type="match status" value="2"/>
</dbReference>
<evidence type="ECO:0000259" key="7">
    <source>
        <dbReference type="PROSITE" id="PS51722"/>
    </source>
</evidence>
<sequence>MNAINEQWPAAPETSVLRLITAGSVDDGKSTLIGRLLVDSKGVFADQLKAIAGSKYTRAPDSGLDLALLTDGLEAEREQGITIDVAYRYFATPVRKFIVADAPGHEQYTRNMVTGASTADAAVILIDASRASDGRLLPQTKRHSTLARLLGLRHIVVAVNKMDLVGWDQAVFERIHAAYRDLSGRLGIADFHIVPLSALSGDNVVRPSERTPWYQGPPLLSLLESLPAEPEKAQDQARFFVQWVIRHNGSGPDAFRGYAGQLQGGTWRVGDAVQVLPSRETARIAGLLRGVQAADQALPGDSITVVLDRDIDLSRGDVLVDADAQPALDKDFEADLCWLDQQALNPARLYWLKQGTRLTQVRVQAVRTRRDIHELRSVDWNGTLAMNDIGRVQLRARDPLVLDDYDAQRATGAFILIDTATNQTAAAGLIRR</sequence>
<dbReference type="CDD" id="cd04095">
    <property type="entry name" value="CysN_NoDQ_III"/>
    <property type="match status" value="1"/>
</dbReference>
<dbReference type="InterPro" id="IPR041757">
    <property type="entry name" value="CysN_GTP-bd"/>
</dbReference>
<dbReference type="PROSITE" id="PS00301">
    <property type="entry name" value="G_TR_1"/>
    <property type="match status" value="1"/>
</dbReference>
<evidence type="ECO:0000256" key="3">
    <source>
        <dbReference type="ARBA" id="ARBA00022695"/>
    </source>
</evidence>
<dbReference type="PROSITE" id="PS51722">
    <property type="entry name" value="G_TR_2"/>
    <property type="match status" value="1"/>
</dbReference>
<evidence type="ECO:0000256" key="6">
    <source>
        <dbReference type="ARBA" id="ARBA00023134"/>
    </source>
</evidence>
<dbReference type="EMBL" id="BAAAFN010000015">
    <property type="protein sequence ID" value="GAA0232822.1"/>
    <property type="molecule type" value="Genomic_DNA"/>
</dbReference>
<protein>
    <recommendedName>
        <fullName evidence="1">sulfate adenylyltransferase</fullName>
        <ecNumber evidence="1">2.7.7.4</ecNumber>
    </recommendedName>
</protein>
<dbReference type="InterPro" id="IPR027417">
    <property type="entry name" value="P-loop_NTPase"/>
</dbReference>
<dbReference type="SUPFAM" id="SSF50447">
    <property type="entry name" value="Translation proteins"/>
    <property type="match status" value="1"/>
</dbReference>
<dbReference type="Pfam" id="PF00009">
    <property type="entry name" value="GTP_EFTU"/>
    <property type="match status" value="1"/>
</dbReference>
<organism evidence="8 9">
    <name type="scientific">Castellaniella daejeonensis</name>
    <dbReference type="NCBI Taxonomy" id="659013"/>
    <lineage>
        <taxon>Bacteria</taxon>
        <taxon>Pseudomonadati</taxon>
        <taxon>Pseudomonadota</taxon>
        <taxon>Betaproteobacteria</taxon>
        <taxon>Burkholderiales</taxon>
        <taxon>Alcaligenaceae</taxon>
        <taxon>Castellaniella</taxon>
    </lineage>
</organism>
<dbReference type="InterPro" id="IPR009000">
    <property type="entry name" value="Transl_B-barrel_sf"/>
</dbReference>
<proteinExistence type="predicted"/>
<dbReference type="InterPro" id="IPR054696">
    <property type="entry name" value="GTP-eEF1A_C"/>
</dbReference>
<dbReference type="NCBIfam" id="TIGR02034">
    <property type="entry name" value="CysN"/>
    <property type="match status" value="1"/>
</dbReference>
<dbReference type="Proteomes" id="UP001501176">
    <property type="component" value="Unassembled WGS sequence"/>
</dbReference>
<evidence type="ECO:0000256" key="5">
    <source>
        <dbReference type="ARBA" id="ARBA00022840"/>
    </source>
</evidence>
<keyword evidence="9" id="KW-1185">Reference proteome</keyword>
<dbReference type="Gene3D" id="3.40.50.300">
    <property type="entry name" value="P-loop containing nucleotide triphosphate hydrolases"/>
    <property type="match status" value="1"/>
</dbReference>
<dbReference type="CDD" id="cd04166">
    <property type="entry name" value="CysN_ATPS"/>
    <property type="match status" value="1"/>
</dbReference>
<keyword evidence="3" id="KW-0548">Nucleotidyltransferase</keyword>
<dbReference type="Pfam" id="PF22594">
    <property type="entry name" value="GTP-eEF1A_C"/>
    <property type="match status" value="1"/>
</dbReference>
<dbReference type="EC" id="2.7.7.4" evidence="1"/>
<dbReference type="SUPFAM" id="SSF52540">
    <property type="entry name" value="P-loop containing nucleoside triphosphate hydrolases"/>
    <property type="match status" value="1"/>
</dbReference>
<dbReference type="PANTHER" id="PTHR23115">
    <property type="entry name" value="TRANSLATION FACTOR"/>
    <property type="match status" value="1"/>
</dbReference>
<evidence type="ECO:0000256" key="2">
    <source>
        <dbReference type="ARBA" id="ARBA00022679"/>
    </source>
</evidence>
<keyword evidence="6" id="KW-0342">GTP-binding</keyword>
<evidence type="ECO:0000313" key="8">
    <source>
        <dbReference type="EMBL" id="GAA0232822.1"/>
    </source>
</evidence>
<dbReference type="InterPro" id="IPR050100">
    <property type="entry name" value="TRAFAC_GTPase_members"/>
</dbReference>
<dbReference type="InterPro" id="IPR011779">
    <property type="entry name" value="SO4_adenylTrfase_lsu"/>
</dbReference>
<dbReference type="SUPFAM" id="SSF50465">
    <property type="entry name" value="EF-Tu/eEF-1alpha/eIF2-gamma C-terminal domain"/>
    <property type="match status" value="1"/>
</dbReference>
<feature type="domain" description="Tr-type G" evidence="7">
    <location>
        <begin position="14"/>
        <end position="231"/>
    </location>
</feature>
<gene>
    <name evidence="8" type="ORF">GCM10009125_22250</name>
</gene>
<dbReference type="InterPro" id="IPR000795">
    <property type="entry name" value="T_Tr_GTP-bd_dom"/>
</dbReference>